<reference evidence="2" key="1">
    <citation type="submission" date="2021-02" db="EMBL/GenBank/DDBJ databases">
        <authorList>
            <person name="Bekaert M."/>
        </authorList>
    </citation>
    <scope>NUCLEOTIDE SEQUENCE</scope>
    <source>
        <strain evidence="2">IoA-00</strain>
    </source>
</reference>
<dbReference type="AlphaFoldDB" id="A0A817FA30"/>
<feature type="region of interest" description="Disordered" evidence="1">
    <location>
        <begin position="67"/>
        <end position="131"/>
    </location>
</feature>
<name>A0A817FA30_LEPSM</name>
<comment type="caution">
    <text evidence="2">The sequence shown here is derived from an EMBL/GenBank/DDBJ whole genome shotgun (WGS) entry which is preliminary data.</text>
</comment>
<protein>
    <submittedName>
        <fullName evidence="2">(salmon louse) hypothetical protein</fullName>
    </submittedName>
</protein>
<feature type="compositionally biased region" description="Low complexity" evidence="1">
    <location>
        <begin position="84"/>
        <end position="99"/>
    </location>
</feature>
<dbReference type="EMBL" id="CAJNVT010000014">
    <property type="protein sequence ID" value="CAF2741848.1"/>
    <property type="molecule type" value="Genomic_DNA"/>
</dbReference>
<gene>
    <name evidence="2" type="ORF">LSAA_87</name>
</gene>
<organism evidence="2 3">
    <name type="scientific">Lepeophtheirus salmonis</name>
    <name type="common">Salmon louse</name>
    <name type="synonym">Caligus salmonis</name>
    <dbReference type="NCBI Taxonomy" id="72036"/>
    <lineage>
        <taxon>Eukaryota</taxon>
        <taxon>Metazoa</taxon>
        <taxon>Ecdysozoa</taxon>
        <taxon>Arthropoda</taxon>
        <taxon>Crustacea</taxon>
        <taxon>Multicrustacea</taxon>
        <taxon>Hexanauplia</taxon>
        <taxon>Copepoda</taxon>
        <taxon>Siphonostomatoida</taxon>
        <taxon>Caligidae</taxon>
        <taxon>Lepeophtheirus</taxon>
    </lineage>
</organism>
<sequence>MNEDLEAHRAAYHNDLPYDLYRNEHDVEELERVVIDEAVLPTNMPLHQESYEHFMLDSEKVCEANQNFTTPETHPPSNRSTTGSLTRSPSITSLTITTSTKEEVGKRSKGTKKKNVSQEKNLPPPIPTWNKPMAHGYGLGFVLLDKDSTDIPSKAQGLDSSKCQLSNMLTPPESQNVSFQSLGYTGVNAVNEGVWVASPNKGIHEDNNEAPPSVFKKACGDCKERKLAAVKNGTRRMPSWVQRPPGASCEKLGSMIGRDNEYKAEHNAPGCTPLSNVTPPPSSPDPTSSCCARNVHEWSVVEVDLDEAISTNRKTKFHDYRTNRSGSHPLPGDLRKKKKSTCKKAPQEQIKDNIISRGVALTP</sequence>
<proteinExistence type="predicted"/>
<accession>A0A817FA30</accession>
<evidence type="ECO:0000256" key="1">
    <source>
        <dbReference type="SAM" id="MobiDB-lite"/>
    </source>
</evidence>
<evidence type="ECO:0000313" key="3">
    <source>
        <dbReference type="Proteomes" id="UP000675881"/>
    </source>
</evidence>
<keyword evidence="3" id="KW-1185">Reference proteome</keyword>
<evidence type="ECO:0000313" key="2">
    <source>
        <dbReference type="EMBL" id="CAF2741848.1"/>
    </source>
</evidence>
<dbReference type="Proteomes" id="UP000675881">
    <property type="component" value="Unassembled WGS sequence"/>
</dbReference>
<feature type="compositionally biased region" description="Polar residues" evidence="1">
    <location>
        <begin position="67"/>
        <end position="83"/>
    </location>
</feature>
<feature type="region of interest" description="Disordered" evidence="1">
    <location>
        <begin position="316"/>
        <end position="347"/>
    </location>
</feature>